<dbReference type="AlphaFoldDB" id="A0A0M4QWA6"/>
<evidence type="ECO:0008006" key="4">
    <source>
        <dbReference type="Google" id="ProtNLM"/>
    </source>
</evidence>
<gene>
    <name evidence="2" type="ORF">AOC05_07140</name>
</gene>
<evidence type="ECO:0000313" key="2">
    <source>
        <dbReference type="EMBL" id="ALE92161.1"/>
    </source>
</evidence>
<dbReference type="KEGG" id="aaq:AOC05_07140"/>
<dbReference type="NCBIfam" id="TIGR01643">
    <property type="entry name" value="YD_repeat_2x"/>
    <property type="match status" value="1"/>
</dbReference>
<dbReference type="RefSeq" id="WP_062006642.1">
    <property type="nucleotide sequence ID" value="NZ_CP012677.1"/>
</dbReference>
<dbReference type="InterPro" id="IPR006530">
    <property type="entry name" value="YD"/>
</dbReference>
<protein>
    <recommendedName>
        <fullName evidence="4">YD repeat-containing protein</fullName>
    </recommendedName>
</protein>
<keyword evidence="3" id="KW-1185">Reference proteome</keyword>
<proteinExistence type="predicted"/>
<dbReference type="PATRIC" id="fig|656366.3.peg.1530"/>
<evidence type="ECO:0000256" key="1">
    <source>
        <dbReference type="SAM" id="MobiDB-lite"/>
    </source>
</evidence>
<feature type="compositionally biased region" description="Polar residues" evidence="1">
    <location>
        <begin position="51"/>
        <end position="61"/>
    </location>
</feature>
<dbReference type="EMBL" id="CP012677">
    <property type="protein sequence ID" value="ALE92161.1"/>
    <property type="molecule type" value="Genomic_DNA"/>
</dbReference>
<name>A0A0M4QWA6_9MICC</name>
<dbReference type="Proteomes" id="UP000062833">
    <property type="component" value="Chromosome"/>
</dbReference>
<sequence length="75" mass="7733">MTSRSNTASGGTITYTYDRASNLASTTDTRGTASCAFNTCKVSSSLRYRYNSGNDGANQHTKAAVTGGTAPVTEG</sequence>
<evidence type="ECO:0000313" key="3">
    <source>
        <dbReference type="Proteomes" id="UP000062833"/>
    </source>
</evidence>
<accession>A0A0M4QWA6</accession>
<reference evidence="3" key="1">
    <citation type="submission" date="2015-09" db="EMBL/GenBank/DDBJ databases">
        <title>Complete genome of Arthrobacter alpinus strain R3.8.</title>
        <authorList>
            <person name="See-Too W.S."/>
            <person name="Chan K.G."/>
        </authorList>
    </citation>
    <scope>NUCLEOTIDE SEQUENCE [LARGE SCALE GENOMIC DNA]</scope>
    <source>
        <strain evidence="3">R3.8</strain>
    </source>
</reference>
<feature type="region of interest" description="Disordered" evidence="1">
    <location>
        <begin position="51"/>
        <end position="75"/>
    </location>
</feature>
<organism evidence="2 3">
    <name type="scientific">Arthrobacter alpinus</name>
    <dbReference type="NCBI Taxonomy" id="656366"/>
    <lineage>
        <taxon>Bacteria</taxon>
        <taxon>Bacillati</taxon>
        <taxon>Actinomycetota</taxon>
        <taxon>Actinomycetes</taxon>
        <taxon>Micrococcales</taxon>
        <taxon>Micrococcaceae</taxon>
        <taxon>Arthrobacter</taxon>
    </lineage>
</organism>